<dbReference type="OrthoDB" id="667289at2"/>
<dbReference type="eggNOG" id="ENOG5030XVG">
    <property type="taxonomic scope" value="Bacteria"/>
</dbReference>
<organism evidence="2 3">
    <name type="scientific">Flavobacterium enshiense DK69</name>
    <dbReference type="NCBI Taxonomy" id="1107311"/>
    <lineage>
        <taxon>Bacteria</taxon>
        <taxon>Pseudomonadati</taxon>
        <taxon>Bacteroidota</taxon>
        <taxon>Flavobacteriia</taxon>
        <taxon>Flavobacteriales</taxon>
        <taxon>Flavobacteriaceae</taxon>
        <taxon>Flavobacterium</taxon>
    </lineage>
</organism>
<comment type="caution">
    <text evidence="2">The sequence shown here is derived from an EMBL/GenBank/DDBJ whole genome shotgun (WGS) entry which is preliminary data.</text>
</comment>
<sequence>MKKITLLLAVFFVSTATTYCQTSDAEMEAMVNLLGVQKKEAMARLVNVTGKDADAFWKIYDEYQKENKKTATQRMKLYEKTALSYNNLTPQRADSLANLYFANRMEQEKKLEVYYKKIKSATNATVAFQFYQAEVYLLTLVRAQIMQQIPTYGEIQAAKK</sequence>
<name>V6SLE8_9FLAO</name>
<proteinExistence type="predicted"/>
<evidence type="ECO:0000313" key="2">
    <source>
        <dbReference type="EMBL" id="KGO96901.1"/>
    </source>
</evidence>
<accession>V6SLE8</accession>
<feature type="chain" id="PRO_5004750995" description="Sensor of ECF-type sigma factor" evidence="1">
    <location>
        <begin position="23"/>
        <end position="160"/>
    </location>
</feature>
<feature type="signal peptide" evidence="1">
    <location>
        <begin position="1"/>
        <end position="22"/>
    </location>
</feature>
<dbReference type="STRING" id="1107311.Q767_04185"/>
<dbReference type="EMBL" id="JRLZ01000003">
    <property type="protein sequence ID" value="KGO96901.1"/>
    <property type="molecule type" value="Genomic_DNA"/>
</dbReference>
<evidence type="ECO:0000256" key="1">
    <source>
        <dbReference type="SAM" id="SignalP"/>
    </source>
</evidence>
<protein>
    <recommendedName>
        <fullName evidence="4">Sensor of ECF-type sigma factor</fullName>
    </recommendedName>
</protein>
<reference evidence="2 3" key="2">
    <citation type="journal article" date="2015" name="Stand. Genomic Sci.">
        <title>High quality draft genomic sequence of Flavobacterium enshiense DK69(T) and comparison among Flavobacterium genomes.</title>
        <authorList>
            <person name="Zeng Z."/>
            <person name="Chen C."/>
            <person name="Du H."/>
            <person name="Wang G."/>
            <person name="Li M."/>
        </authorList>
    </citation>
    <scope>NUCLEOTIDE SEQUENCE [LARGE SCALE GENOMIC DNA]</scope>
    <source>
        <strain evidence="2 3">DK69</strain>
    </source>
</reference>
<dbReference type="Proteomes" id="UP000030149">
    <property type="component" value="Unassembled WGS sequence"/>
</dbReference>
<dbReference type="RefSeq" id="WP_023572234.1">
    <property type="nucleotide sequence ID" value="NZ_AVCS01000002.1"/>
</dbReference>
<keyword evidence="3" id="KW-1185">Reference proteome</keyword>
<dbReference type="AlphaFoldDB" id="V6SLE8"/>
<keyword evidence="1" id="KW-0732">Signal</keyword>
<reference evidence="3" key="1">
    <citation type="submission" date="2013-09" db="EMBL/GenBank/DDBJ databases">
        <authorList>
            <person name="Zeng Z."/>
            <person name="Chen C."/>
        </authorList>
    </citation>
    <scope>NUCLEOTIDE SEQUENCE [LARGE SCALE GENOMIC DNA]</scope>
    <source>
        <strain evidence="3">DK69</strain>
    </source>
</reference>
<gene>
    <name evidence="2" type="ORF">Q767_04185</name>
</gene>
<evidence type="ECO:0008006" key="4">
    <source>
        <dbReference type="Google" id="ProtNLM"/>
    </source>
</evidence>
<evidence type="ECO:0000313" key="3">
    <source>
        <dbReference type="Proteomes" id="UP000030149"/>
    </source>
</evidence>
<dbReference type="PATRIC" id="fig|1107311.3.peg.171"/>